<dbReference type="InterPro" id="IPR045920">
    <property type="entry name" value="DUF6339"/>
</dbReference>
<reference evidence="1 2" key="1">
    <citation type="submission" date="2018-11" db="EMBL/GenBank/DDBJ databases">
        <title>Genome sequences of Natronomonas sp. CBA1133.</title>
        <authorList>
            <person name="Roh S.W."/>
            <person name="Cha I.-T."/>
        </authorList>
    </citation>
    <scope>NUCLEOTIDE SEQUENCE [LARGE SCALE GENOMIC DNA]</scope>
    <source>
        <strain evidence="1 2">CBA1133</strain>
    </source>
</reference>
<evidence type="ECO:0000313" key="2">
    <source>
        <dbReference type="Proteomes" id="UP000270581"/>
    </source>
</evidence>
<dbReference type="RefSeq" id="WP_123124727.1">
    <property type="nucleotide sequence ID" value="NZ_RJJC01000002.1"/>
</dbReference>
<comment type="caution">
    <text evidence="1">The sequence shown here is derived from an EMBL/GenBank/DDBJ whole genome shotgun (WGS) entry which is preliminary data.</text>
</comment>
<evidence type="ECO:0000313" key="1">
    <source>
        <dbReference type="EMBL" id="RNJ22620.1"/>
    </source>
</evidence>
<dbReference type="Proteomes" id="UP000270581">
    <property type="component" value="Unassembled WGS sequence"/>
</dbReference>
<keyword evidence="2" id="KW-1185">Reference proteome</keyword>
<sequence length="247" mass="28727">MIDEAFLSGDRDLTEDDLRPYLTPLGKSMDLTPIDERFEEIREDDTIGAQDSQIDAELASTLHKTLDLTRNEASDAGLWHYLCVVRFSDLVHYRWDHVYDPEDPDNMKEKFLKAGADIYSNALHRIWWAAELTYDEAESGEPEDRDYERTRKVLEFQELANDIFDRWFARYRPVAVSCVDLLCHEALNEIKEEGEYSDPPSNSKIASDTTTLLREELTVRRVEAMEEDEIVDTIRSLREEVLRGEAE</sequence>
<dbReference type="EMBL" id="RJJC01000002">
    <property type="protein sequence ID" value="RNJ22620.1"/>
    <property type="molecule type" value="Genomic_DNA"/>
</dbReference>
<dbReference type="AlphaFoldDB" id="A0AAJ4UUQ4"/>
<name>A0AAJ4UUQ4_9EURY</name>
<accession>A0AAJ4UUQ4</accession>
<dbReference type="Pfam" id="PF19866">
    <property type="entry name" value="DUF6339"/>
    <property type="match status" value="1"/>
</dbReference>
<proteinExistence type="predicted"/>
<organism evidence="1 2">
    <name type="scientific">Halosegnis longus</name>
    <dbReference type="NCBI Taxonomy" id="2216012"/>
    <lineage>
        <taxon>Archaea</taxon>
        <taxon>Methanobacteriati</taxon>
        <taxon>Methanobacteriota</taxon>
        <taxon>Stenosarchaea group</taxon>
        <taxon>Halobacteria</taxon>
        <taxon>Halobacteriales</taxon>
        <taxon>Natronomonadaceae</taxon>
        <taxon>Halosegnis</taxon>
    </lineage>
</organism>
<protein>
    <submittedName>
        <fullName evidence="1">Uncharacterized protein</fullName>
    </submittedName>
</protein>
<gene>
    <name evidence="1" type="ORF">Nmn1133_13355</name>
</gene>